<dbReference type="EMBL" id="DS480511">
    <property type="protein sequence ID" value="EDO14788.1"/>
    <property type="molecule type" value="Genomic_DNA"/>
</dbReference>
<dbReference type="GeneID" id="5542812"/>
<dbReference type="AlphaFoldDB" id="A7TSH2"/>
<sequence length="287" mass="31041">MTTKTYAASQTSRTKSLSNPYYTYTSDTTSSVHTHVSSLIVDSSSDISEINNHISQVQETTKDQKTEGCDSYYSSRTQPQCIGNDCNTESSGGLLYTTGKYDSSLGDMSSETTPIFEAIESSTFTIPTDFTDSKIIPTSTVLSNTDYISTIITSTTSAHISVTPSTESYSSTQSLKSSDSLGANVNGKSSLSTRDLSTVIPTQLSSETSRNPLLKESDNINSLVSTKYISSPSSTTSSLTSNQYILPSEESTKSIDDYYTFEGRGTLTMINFSVFGLTFMAVIIILF</sequence>
<evidence type="ECO:0000256" key="2">
    <source>
        <dbReference type="SAM" id="Phobius"/>
    </source>
</evidence>
<name>A7TSH2_VANPO</name>
<gene>
    <name evidence="3" type="ORF">Kpol_358p5</name>
</gene>
<dbReference type="InParanoid" id="A7TSH2"/>
<feature type="compositionally biased region" description="Low complexity" evidence="1">
    <location>
        <begin position="164"/>
        <end position="180"/>
    </location>
</feature>
<keyword evidence="2" id="KW-1133">Transmembrane helix</keyword>
<dbReference type="RefSeq" id="XP_001642646.1">
    <property type="nucleotide sequence ID" value="XM_001642596.1"/>
</dbReference>
<dbReference type="HOGENOM" id="CLU_970433_0_0_1"/>
<evidence type="ECO:0000256" key="1">
    <source>
        <dbReference type="SAM" id="MobiDB-lite"/>
    </source>
</evidence>
<accession>A7TSH2</accession>
<organism evidence="4">
    <name type="scientific">Vanderwaltozyma polyspora (strain ATCC 22028 / DSM 70294 / BCRC 21397 / CBS 2163 / NBRC 10782 / NRRL Y-8283 / UCD 57-17)</name>
    <name type="common">Kluyveromyces polysporus</name>
    <dbReference type="NCBI Taxonomy" id="436907"/>
    <lineage>
        <taxon>Eukaryota</taxon>
        <taxon>Fungi</taxon>
        <taxon>Dikarya</taxon>
        <taxon>Ascomycota</taxon>
        <taxon>Saccharomycotina</taxon>
        <taxon>Saccharomycetes</taxon>
        <taxon>Saccharomycetales</taxon>
        <taxon>Saccharomycetaceae</taxon>
        <taxon>Vanderwaltozyma</taxon>
    </lineage>
</organism>
<proteinExistence type="predicted"/>
<dbReference type="KEGG" id="vpo:Kpol_358p5"/>
<evidence type="ECO:0000313" key="3">
    <source>
        <dbReference type="EMBL" id="EDO14788.1"/>
    </source>
</evidence>
<reference evidence="3 4" key="1">
    <citation type="journal article" date="2007" name="Proc. Natl. Acad. Sci. U.S.A.">
        <title>Independent sorting-out of thousands of duplicated gene pairs in two yeast species descended from a whole-genome duplication.</title>
        <authorList>
            <person name="Scannell D.R."/>
            <person name="Frank A.C."/>
            <person name="Conant G.C."/>
            <person name="Byrne K.P."/>
            <person name="Woolfit M."/>
            <person name="Wolfe K.H."/>
        </authorList>
    </citation>
    <scope>NUCLEOTIDE SEQUENCE [LARGE SCALE GENOMIC DNA]</scope>
    <source>
        <strain evidence="4">ATCC 22028 / DSM 70294 / BCRC 21397 / CBS 2163 / NBRC 10782 / NRRL Y-8283 / UCD 57-17</strain>
    </source>
</reference>
<evidence type="ECO:0000313" key="4">
    <source>
        <dbReference type="Proteomes" id="UP000000267"/>
    </source>
</evidence>
<protein>
    <submittedName>
        <fullName evidence="3">Uncharacterized protein</fullName>
    </submittedName>
</protein>
<keyword evidence="2" id="KW-0472">Membrane</keyword>
<feature type="region of interest" description="Disordered" evidence="1">
    <location>
        <begin position="164"/>
        <end position="189"/>
    </location>
</feature>
<keyword evidence="4" id="KW-1185">Reference proteome</keyword>
<keyword evidence="2" id="KW-0812">Transmembrane</keyword>
<feature type="transmembrane region" description="Helical" evidence="2">
    <location>
        <begin position="267"/>
        <end position="286"/>
    </location>
</feature>
<dbReference type="Proteomes" id="UP000000267">
    <property type="component" value="Unassembled WGS sequence"/>
</dbReference>